<sequence>MGTAVDAGLMPSGAIPQNKRENLPRVCHVLAFLGMTRCQDLFLVHLQGWELGSRWESCFPIGNQDGLLSRSCRTEWWLKQSSKTVASTPHKKMEEAQRENRACQSESTSFKELSQQPNNFCLHLIGQTVSLATAMRNVIFVAGHITAFN</sequence>
<reference evidence="1 2" key="1">
    <citation type="journal article" date="2009" name="Science">
        <title>Genome sequence, comparative analysis, and population genetics of the domestic horse.</title>
        <authorList>
            <consortium name="Broad Institute Genome Sequencing Platform"/>
            <consortium name="Broad Institute Whole Genome Assembly Team"/>
            <person name="Wade C.M."/>
            <person name="Giulotto E."/>
            <person name="Sigurdsson S."/>
            <person name="Zoli M."/>
            <person name="Gnerre S."/>
            <person name="Imsland F."/>
            <person name="Lear T.L."/>
            <person name="Adelson D.L."/>
            <person name="Bailey E."/>
            <person name="Bellone R.R."/>
            <person name="Bloecker H."/>
            <person name="Distl O."/>
            <person name="Edgar R.C."/>
            <person name="Garber M."/>
            <person name="Leeb T."/>
            <person name="Mauceli E."/>
            <person name="MacLeod J.N."/>
            <person name="Penedo M.C.T."/>
            <person name="Raison J.M."/>
            <person name="Sharpe T."/>
            <person name="Vogel J."/>
            <person name="Andersson L."/>
            <person name="Antczak D.F."/>
            <person name="Biagi T."/>
            <person name="Binns M.M."/>
            <person name="Chowdhary B.P."/>
            <person name="Coleman S.J."/>
            <person name="Della Valle G."/>
            <person name="Fryc S."/>
            <person name="Guerin G."/>
            <person name="Hasegawa T."/>
            <person name="Hill E.W."/>
            <person name="Jurka J."/>
            <person name="Kiialainen A."/>
            <person name="Lindgren G."/>
            <person name="Liu J."/>
            <person name="Magnani E."/>
            <person name="Mickelson J.R."/>
            <person name="Murray J."/>
            <person name="Nergadze S.G."/>
            <person name="Onofrio R."/>
            <person name="Pedroni S."/>
            <person name="Piras M.F."/>
            <person name="Raudsepp T."/>
            <person name="Rocchi M."/>
            <person name="Roeed K.H."/>
            <person name="Ryder O.A."/>
            <person name="Searle S."/>
            <person name="Skow L."/>
            <person name="Swinburne J.E."/>
            <person name="Syvaenen A.C."/>
            <person name="Tozaki T."/>
            <person name="Valberg S.J."/>
            <person name="Vaudin M."/>
            <person name="White J.R."/>
            <person name="Zody M.C."/>
            <person name="Lander E.S."/>
            <person name="Lindblad-Toh K."/>
        </authorList>
    </citation>
    <scope>NUCLEOTIDE SEQUENCE [LARGE SCALE GENOMIC DNA]</scope>
    <source>
        <strain evidence="1 2">Thoroughbred</strain>
    </source>
</reference>
<reference evidence="1" key="2">
    <citation type="submission" date="2025-08" db="UniProtKB">
        <authorList>
            <consortium name="Ensembl"/>
        </authorList>
    </citation>
    <scope>IDENTIFICATION</scope>
    <source>
        <strain evidence="1">Thoroughbred</strain>
    </source>
</reference>
<protein>
    <recommendedName>
        <fullName evidence="3">Protein TMEM155</fullName>
    </recommendedName>
</protein>
<evidence type="ECO:0000313" key="2">
    <source>
        <dbReference type="Proteomes" id="UP000002281"/>
    </source>
</evidence>
<evidence type="ECO:0008006" key="3">
    <source>
        <dbReference type="Google" id="ProtNLM"/>
    </source>
</evidence>
<dbReference type="Proteomes" id="UP000002281">
    <property type="component" value="Chromosome 2"/>
</dbReference>
<dbReference type="AlphaFoldDB" id="A0A5F5PRC9"/>
<keyword evidence="2" id="KW-1185">Reference proteome</keyword>
<evidence type="ECO:0000313" key="1">
    <source>
        <dbReference type="Ensembl" id="ENSECAP00000050806.2"/>
    </source>
</evidence>
<dbReference type="GeneTree" id="ENSGT00640000091653"/>
<proteinExistence type="predicted"/>
<reference evidence="1" key="3">
    <citation type="submission" date="2025-09" db="UniProtKB">
        <authorList>
            <consortium name="Ensembl"/>
        </authorList>
    </citation>
    <scope>IDENTIFICATION</scope>
    <source>
        <strain evidence="1">Thoroughbred</strain>
    </source>
</reference>
<name>A0A5F5PRC9_HORSE</name>
<accession>A0A5F5PRC9</accession>
<dbReference type="Ensembl" id="ENSECAT00000073576.2">
    <property type="protein sequence ID" value="ENSECAP00000050806.2"/>
    <property type="gene ID" value="ENSECAG00000036667.3"/>
</dbReference>
<organism evidence="1 2">
    <name type="scientific">Equus caballus</name>
    <name type="common">Horse</name>
    <dbReference type="NCBI Taxonomy" id="9796"/>
    <lineage>
        <taxon>Eukaryota</taxon>
        <taxon>Metazoa</taxon>
        <taxon>Chordata</taxon>
        <taxon>Craniata</taxon>
        <taxon>Vertebrata</taxon>
        <taxon>Euteleostomi</taxon>
        <taxon>Mammalia</taxon>
        <taxon>Eutheria</taxon>
        <taxon>Laurasiatheria</taxon>
        <taxon>Perissodactyla</taxon>
        <taxon>Equidae</taxon>
        <taxon>Equus</taxon>
    </lineage>
</organism>
<dbReference type="Bgee" id="ENSECAG00000036667">
    <property type="expression patterns" value="Expressed in prefrontal cortex and 12 other cell types or tissues"/>
</dbReference>